<feature type="compositionally biased region" description="Polar residues" evidence="1">
    <location>
        <begin position="142"/>
        <end position="162"/>
    </location>
</feature>
<dbReference type="RefSeq" id="XP_024735692.1">
    <property type="nucleotide sequence ID" value="XM_024883217.1"/>
</dbReference>
<gene>
    <name evidence="2" type="ORF">K444DRAFT_630470</name>
</gene>
<dbReference type="InParanoid" id="A0A2J6T708"/>
<evidence type="ECO:0000256" key="1">
    <source>
        <dbReference type="SAM" id="MobiDB-lite"/>
    </source>
</evidence>
<keyword evidence="3" id="KW-1185">Reference proteome</keyword>
<dbReference type="InterPro" id="IPR021858">
    <property type="entry name" value="Fun_TF"/>
</dbReference>
<evidence type="ECO:0000313" key="2">
    <source>
        <dbReference type="EMBL" id="PMD58788.1"/>
    </source>
</evidence>
<feature type="region of interest" description="Disordered" evidence="1">
    <location>
        <begin position="341"/>
        <end position="365"/>
    </location>
</feature>
<dbReference type="Proteomes" id="UP000235371">
    <property type="component" value="Unassembled WGS sequence"/>
</dbReference>
<dbReference type="Pfam" id="PF11951">
    <property type="entry name" value="Fungal_trans_2"/>
    <property type="match status" value="1"/>
</dbReference>
<feature type="region of interest" description="Disordered" evidence="1">
    <location>
        <begin position="62"/>
        <end position="81"/>
    </location>
</feature>
<dbReference type="PANTHER" id="PTHR37540">
    <property type="entry name" value="TRANSCRIPTION FACTOR (ACR-2), PUTATIVE-RELATED-RELATED"/>
    <property type="match status" value="1"/>
</dbReference>
<accession>A0A2J6T708</accession>
<dbReference type="STRING" id="1095630.A0A2J6T708"/>
<dbReference type="PANTHER" id="PTHR37540:SF5">
    <property type="entry name" value="TRANSCRIPTION FACTOR DOMAIN-CONTAINING PROTEIN"/>
    <property type="match status" value="1"/>
</dbReference>
<feature type="region of interest" description="Disordered" evidence="1">
    <location>
        <begin position="1"/>
        <end position="21"/>
    </location>
</feature>
<sequence length="475" mass="53062">MEPSHKSASIGEDGLSQPDSQFVFVTDHDRRFIRSRLMRDSWTKRNRRNSLRPSKNRILKAKSGRFPSQEAASSATGKFRAEEQPAFDPQLTAGQVNPASFVTSFGISTIESNQKDLSHQGLNNDGYNDNSDEDMELLQNDFEGSSDQNPDGPNETRSQIPKSQDVIPSFESANFDPFETCPVTVRPFEHALIHHWIYVFGTMMFGKPRSAIDPMAEVWIPEALSNEASFQGMLSYAAAHLAHLRGRESGVRGAIYKIKSIAVIQKLLNNDQTMLSDSTVAAILRQISIEDRFGSSEIASVHRAGLEKIMEKRGGRIRGNWGLELLLHWYLITSRPKFQLKNQSEQETPADFGKKGSKEVSTRSKPSSISDISAKVAKLFDFFQELRLLTTSETRRRGPGISLSSVGSGTKPADRLLYLFKNSPGASRGPTHDIVEETCRVAALFYVAAIKADSLRFETSDFELLMTNRCCYGFF</sequence>
<proteinExistence type="predicted"/>
<dbReference type="GeneID" id="36591294"/>
<dbReference type="EMBL" id="KZ613817">
    <property type="protein sequence ID" value="PMD58788.1"/>
    <property type="molecule type" value="Genomic_DNA"/>
</dbReference>
<reference evidence="2 3" key="1">
    <citation type="submission" date="2016-04" db="EMBL/GenBank/DDBJ databases">
        <title>A degradative enzymes factory behind the ericoid mycorrhizal symbiosis.</title>
        <authorList>
            <consortium name="DOE Joint Genome Institute"/>
            <person name="Martino E."/>
            <person name="Morin E."/>
            <person name="Grelet G."/>
            <person name="Kuo A."/>
            <person name="Kohler A."/>
            <person name="Daghino S."/>
            <person name="Barry K."/>
            <person name="Choi C."/>
            <person name="Cichocki N."/>
            <person name="Clum A."/>
            <person name="Copeland A."/>
            <person name="Hainaut M."/>
            <person name="Haridas S."/>
            <person name="Labutti K."/>
            <person name="Lindquist E."/>
            <person name="Lipzen A."/>
            <person name="Khouja H.-R."/>
            <person name="Murat C."/>
            <person name="Ohm R."/>
            <person name="Olson A."/>
            <person name="Spatafora J."/>
            <person name="Veneault-Fourrey C."/>
            <person name="Henrissat B."/>
            <person name="Grigoriev I."/>
            <person name="Martin F."/>
            <person name="Perotto S."/>
        </authorList>
    </citation>
    <scope>NUCLEOTIDE SEQUENCE [LARGE SCALE GENOMIC DNA]</scope>
    <source>
        <strain evidence="2 3">E</strain>
    </source>
</reference>
<evidence type="ECO:0000313" key="3">
    <source>
        <dbReference type="Proteomes" id="UP000235371"/>
    </source>
</evidence>
<name>A0A2J6T708_9HELO</name>
<organism evidence="2 3">
    <name type="scientific">Hyaloscypha bicolor E</name>
    <dbReference type="NCBI Taxonomy" id="1095630"/>
    <lineage>
        <taxon>Eukaryota</taxon>
        <taxon>Fungi</taxon>
        <taxon>Dikarya</taxon>
        <taxon>Ascomycota</taxon>
        <taxon>Pezizomycotina</taxon>
        <taxon>Leotiomycetes</taxon>
        <taxon>Helotiales</taxon>
        <taxon>Hyaloscyphaceae</taxon>
        <taxon>Hyaloscypha</taxon>
        <taxon>Hyaloscypha bicolor</taxon>
    </lineage>
</organism>
<protein>
    <submittedName>
        <fullName evidence="2">Uncharacterized protein</fullName>
    </submittedName>
</protein>
<dbReference type="AlphaFoldDB" id="A0A2J6T708"/>
<feature type="compositionally biased region" description="Basic and acidic residues" evidence="1">
    <location>
        <begin position="352"/>
        <end position="362"/>
    </location>
</feature>
<feature type="region of interest" description="Disordered" evidence="1">
    <location>
        <begin position="141"/>
        <end position="162"/>
    </location>
</feature>
<dbReference type="OrthoDB" id="4159781at2759"/>